<evidence type="ECO:0000313" key="2">
    <source>
        <dbReference type="EMBL" id="KAG7287111.1"/>
    </source>
</evidence>
<keyword evidence="3" id="KW-1185">Reference proteome</keyword>
<reference evidence="2" key="1">
    <citation type="submission" date="2023-02" db="EMBL/GenBank/DDBJ databases">
        <authorList>
            <person name="Palmer J.M."/>
        </authorList>
    </citation>
    <scope>NUCLEOTIDE SEQUENCE</scope>
    <source>
        <strain evidence="2">FW57</strain>
    </source>
</reference>
<dbReference type="Proteomes" id="UP001197093">
    <property type="component" value="Unassembled WGS sequence"/>
</dbReference>
<sequence length="379" mass="39762">MLVPKTRGSVPNRARPGSPSTERPTTALRRRPSPRSRRRQAASASTVAVAALSFVPRTAAEPVLPYTPTTILLPADDSADRTAYIFAPTGDSYTAVDFLSLDVSKLQASSIKPTKLTSTLPFLASDAGNCTTFAPSLFRNGTIAVLAGDCTAGSTSSLWTYTPAVPNSKSKPSWTRHPLTAAASWDNAQSGPYHLGGMLSFSAQLSPVLSEPTLYLYGGMCPSPDSWSGSSSASWQSKATYSNRMLRLTPSSSSQTTTTPQQQLPQPYKLTYATPTGQQPPVAEAGFTLTELAPSLSNRSGIVTQKTSHVLLGGHTQSAFVNMSTAAVCARGDVVVCRHRPAVVHRGGGGAGGKTDLARGTGTGLRESGWTVGRATARC</sequence>
<dbReference type="EMBL" id="JAHCVI010000003">
    <property type="protein sequence ID" value="KAG7287111.1"/>
    <property type="molecule type" value="Genomic_DNA"/>
</dbReference>
<protein>
    <submittedName>
        <fullName evidence="2">Uncharacterized protein</fullName>
    </submittedName>
</protein>
<feature type="region of interest" description="Disordered" evidence="1">
    <location>
        <begin position="1"/>
        <end position="42"/>
    </location>
</feature>
<organism evidence="2 3">
    <name type="scientific">Staphylotrichum longicolle</name>
    <dbReference type="NCBI Taxonomy" id="669026"/>
    <lineage>
        <taxon>Eukaryota</taxon>
        <taxon>Fungi</taxon>
        <taxon>Dikarya</taxon>
        <taxon>Ascomycota</taxon>
        <taxon>Pezizomycotina</taxon>
        <taxon>Sordariomycetes</taxon>
        <taxon>Sordariomycetidae</taxon>
        <taxon>Sordariales</taxon>
        <taxon>Chaetomiaceae</taxon>
        <taxon>Staphylotrichum</taxon>
    </lineage>
</organism>
<accession>A0AAD4ESZ8</accession>
<feature type="region of interest" description="Disordered" evidence="1">
    <location>
        <begin position="346"/>
        <end position="365"/>
    </location>
</feature>
<proteinExistence type="predicted"/>
<gene>
    <name evidence="2" type="ORF">NEMBOFW57_006616</name>
</gene>
<feature type="compositionally biased region" description="Basic residues" evidence="1">
    <location>
        <begin position="28"/>
        <end position="40"/>
    </location>
</feature>
<evidence type="ECO:0000313" key="3">
    <source>
        <dbReference type="Proteomes" id="UP001197093"/>
    </source>
</evidence>
<name>A0AAD4ESZ8_9PEZI</name>
<dbReference type="AlphaFoldDB" id="A0AAD4ESZ8"/>
<evidence type="ECO:0000256" key="1">
    <source>
        <dbReference type="SAM" id="MobiDB-lite"/>
    </source>
</evidence>
<comment type="caution">
    <text evidence="2">The sequence shown here is derived from an EMBL/GenBank/DDBJ whole genome shotgun (WGS) entry which is preliminary data.</text>
</comment>